<dbReference type="Pfam" id="PF05405">
    <property type="entry name" value="Mt_ATP-synt_B"/>
    <property type="match status" value="1"/>
</dbReference>
<name>A0A0N5AB48_9BILA</name>
<reference evidence="11" key="1">
    <citation type="submission" date="2017-02" db="UniProtKB">
        <authorList>
            <consortium name="WormBaseParasite"/>
        </authorList>
    </citation>
    <scope>IDENTIFICATION</scope>
</reference>
<dbReference type="WBParaSite" id="SMUV_0000137401-mRNA-1">
    <property type="protein sequence ID" value="SMUV_0000137401-mRNA-1"/>
    <property type="gene ID" value="SMUV_0000137401"/>
</dbReference>
<dbReference type="SUPFAM" id="SSF161060">
    <property type="entry name" value="ATP synthase B chain-like"/>
    <property type="match status" value="1"/>
</dbReference>
<comment type="subcellular location">
    <subcellularLocation>
        <location evidence="9">Mitochondrion</location>
    </subcellularLocation>
    <subcellularLocation>
        <location evidence="9">Mitochondrion inner membrane</location>
    </subcellularLocation>
</comment>
<evidence type="ECO:0000256" key="1">
    <source>
        <dbReference type="ARBA" id="ARBA00007479"/>
    </source>
</evidence>
<evidence type="ECO:0000313" key="10">
    <source>
        <dbReference type="Proteomes" id="UP000046393"/>
    </source>
</evidence>
<dbReference type="InterPro" id="IPR013837">
    <property type="entry name" value="ATP_synth_F0_suB"/>
</dbReference>
<dbReference type="AlphaFoldDB" id="A0A0N5AB48"/>
<keyword evidence="6 9" id="KW-0406">Ion transport</keyword>
<dbReference type="Proteomes" id="UP000046393">
    <property type="component" value="Unplaced"/>
</dbReference>
<protein>
    <recommendedName>
        <fullName evidence="9">ATP synthase subunit b</fullName>
    </recommendedName>
</protein>
<dbReference type="Gene3D" id="1.20.5.2210">
    <property type="match status" value="1"/>
</dbReference>
<dbReference type="InterPro" id="IPR008688">
    <property type="entry name" value="ATP_synth_Bsub_B/MI25"/>
</dbReference>
<sequence length="124" mass="14458">MDELKALKDGQLNDAKDAIKRANAETASVLAIKQDFPLALKEAMEMQLEAAYRKNVEKAMAEMKRRIDYLQETEESQKRFKRELMLRWILKAVRTEIEENRNGIKQRYLDDCIKQLDVLAAKAN</sequence>
<evidence type="ECO:0000256" key="7">
    <source>
        <dbReference type="ARBA" id="ARBA00023128"/>
    </source>
</evidence>
<keyword evidence="4 9" id="KW-0375">Hydrogen ion transport</keyword>
<evidence type="ECO:0000256" key="2">
    <source>
        <dbReference type="ARBA" id="ARBA00022448"/>
    </source>
</evidence>
<proteinExistence type="inferred from homology"/>
<comment type="similarity">
    <text evidence="1 9">Belongs to the eukaryotic ATPase B chain family.</text>
</comment>
<accession>A0A0N5AB48</accession>
<evidence type="ECO:0000256" key="9">
    <source>
        <dbReference type="RuleBase" id="RU368017"/>
    </source>
</evidence>
<keyword evidence="10" id="KW-1185">Reference proteome</keyword>
<organism evidence="10 11">
    <name type="scientific">Syphacia muris</name>
    <dbReference type="NCBI Taxonomy" id="451379"/>
    <lineage>
        <taxon>Eukaryota</taxon>
        <taxon>Metazoa</taxon>
        <taxon>Ecdysozoa</taxon>
        <taxon>Nematoda</taxon>
        <taxon>Chromadorea</taxon>
        <taxon>Rhabditida</taxon>
        <taxon>Spirurina</taxon>
        <taxon>Oxyuridomorpha</taxon>
        <taxon>Oxyuroidea</taxon>
        <taxon>Oxyuridae</taxon>
        <taxon>Syphacia</taxon>
    </lineage>
</organism>
<keyword evidence="5 9" id="KW-0999">Mitochondrion inner membrane</keyword>
<comment type="function">
    <text evidence="9">Subunit b, of the mitochondrial membrane ATP synthase complex (F(1)F(0) ATP synthase or Complex V) that produces ATP from ADP in the presence of a proton gradient across the membrane which is generated by electron transport complexes of the respiratory chain. ATP synthase complex consist of a soluble F(1) head domain - the catalytic core - and a membrane F(1) domain - the membrane proton channel. These two domains are linked by a central stalk rotating inside the F(1) region and a stationary peripheral stalk. During catalysis, ATP synthesis in the catalytic domain of F(1) is coupled via a rotary mechanism of the central stalk subunits to proton translocation. In vivo, can only synthesize ATP although its ATP hydrolase activity can be activated artificially in vitro. Part of the complex F(0) domain. Part of the complex F(0) domain and the peripheric stalk, which acts as a stator to hold the catalytic alpha(3)beta(3) subcomplex and subunit a/ATP6 static relative to the rotary elements.</text>
</comment>
<evidence type="ECO:0000256" key="3">
    <source>
        <dbReference type="ARBA" id="ARBA00022547"/>
    </source>
</evidence>
<evidence type="ECO:0000313" key="11">
    <source>
        <dbReference type="WBParaSite" id="SMUV_0000137401-mRNA-1"/>
    </source>
</evidence>
<keyword evidence="8 9" id="KW-0472">Membrane</keyword>
<keyword evidence="3 9" id="KW-0138">CF(0)</keyword>
<keyword evidence="2 9" id="KW-0813">Transport</keyword>
<comment type="subunit">
    <text evidence="9">F-type ATPases have 2 components, CF(1) - the catalytic core - and CF(0) - the membrane proton channel. CF(1) and CF(0) have multiple subunits.</text>
</comment>
<dbReference type="PANTHER" id="PTHR12733">
    <property type="entry name" value="MITOCHONDRIAL ATP SYNTHASE B CHAIN"/>
    <property type="match status" value="1"/>
</dbReference>
<evidence type="ECO:0000256" key="4">
    <source>
        <dbReference type="ARBA" id="ARBA00022781"/>
    </source>
</evidence>
<dbReference type="GO" id="GO:0045259">
    <property type="term" value="C:proton-transporting ATP synthase complex"/>
    <property type="evidence" value="ECO:0007669"/>
    <property type="project" value="UniProtKB-KW"/>
</dbReference>
<dbReference type="GO" id="GO:0046933">
    <property type="term" value="F:proton-transporting ATP synthase activity, rotational mechanism"/>
    <property type="evidence" value="ECO:0007669"/>
    <property type="project" value="TreeGrafter"/>
</dbReference>
<evidence type="ECO:0000256" key="5">
    <source>
        <dbReference type="ARBA" id="ARBA00022792"/>
    </source>
</evidence>
<evidence type="ECO:0000256" key="8">
    <source>
        <dbReference type="ARBA" id="ARBA00023136"/>
    </source>
</evidence>
<keyword evidence="7 9" id="KW-0496">Mitochondrion</keyword>
<dbReference type="PANTHER" id="PTHR12733:SF3">
    <property type="entry name" value="ATP SYNTHASE F(0) COMPLEX SUBUNIT B1, MITOCHONDRIAL"/>
    <property type="match status" value="1"/>
</dbReference>
<dbReference type="STRING" id="451379.A0A0N5AB48"/>
<evidence type="ECO:0000256" key="6">
    <source>
        <dbReference type="ARBA" id="ARBA00023065"/>
    </source>
</evidence>
<dbReference type="GO" id="GO:0005743">
    <property type="term" value="C:mitochondrial inner membrane"/>
    <property type="evidence" value="ECO:0007669"/>
    <property type="project" value="UniProtKB-SubCell"/>
</dbReference>